<dbReference type="InterPro" id="IPR013083">
    <property type="entry name" value="Znf_RING/FYVE/PHD"/>
</dbReference>
<proteinExistence type="inferred from homology"/>
<dbReference type="Pfam" id="PF01485">
    <property type="entry name" value="IBR"/>
    <property type="match status" value="1"/>
</dbReference>
<dbReference type="EC" id="2.3.2.31" evidence="3"/>
<dbReference type="Proteomes" id="UP000826195">
    <property type="component" value="Unassembled WGS sequence"/>
</dbReference>
<evidence type="ECO:0000259" key="12">
    <source>
        <dbReference type="PROSITE" id="PS51873"/>
    </source>
</evidence>
<dbReference type="InterPro" id="IPR002867">
    <property type="entry name" value="IBR_dom"/>
</dbReference>
<name>A0AAV7HYJ7_COTGL</name>
<dbReference type="InterPro" id="IPR048962">
    <property type="entry name" value="ARIH1-like_UBL"/>
</dbReference>
<dbReference type="SMART" id="SM00647">
    <property type="entry name" value="IBR"/>
    <property type="match status" value="2"/>
</dbReference>
<dbReference type="Gene3D" id="3.30.40.10">
    <property type="entry name" value="Zinc/RING finger domain, C3HC4 (zinc finger)"/>
    <property type="match status" value="1"/>
</dbReference>
<reference evidence="13 14" key="1">
    <citation type="journal article" date="2021" name="J. Hered.">
        <title>A chromosome-level genome assembly of the parasitoid wasp, Cotesia glomerata (Hymenoptera: Braconidae).</title>
        <authorList>
            <person name="Pinto B.J."/>
            <person name="Weis J.J."/>
            <person name="Gamble T."/>
            <person name="Ode P.J."/>
            <person name="Paul R."/>
            <person name="Zaspel J.M."/>
        </authorList>
    </citation>
    <scope>NUCLEOTIDE SEQUENCE [LARGE SCALE GENOMIC DNA]</scope>
    <source>
        <strain evidence="13">CgM1</strain>
    </source>
</reference>
<feature type="domain" description="RING-type" evidence="12">
    <location>
        <begin position="113"/>
        <end position="321"/>
    </location>
</feature>
<evidence type="ECO:0000313" key="14">
    <source>
        <dbReference type="Proteomes" id="UP000826195"/>
    </source>
</evidence>
<keyword evidence="8" id="KW-0833">Ubl conjugation pathway</keyword>
<dbReference type="FunFam" id="1.20.120.1750:FF:000002">
    <property type="entry name" value="RBR-type E3 ubiquitin transferase"/>
    <property type="match status" value="1"/>
</dbReference>
<keyword evidence="14" id="KW-1185">Reference proteome</keyword>
<comment type="caution">
    <text evidence="13">The sequence shown here is derived from an EMBL/GenBank/DDBJ whole genome shotgun (WGS) entry which is preliminary data.</text>
</comment>
<evidence type="ECO:0000256" key="8">
    <source>
        <dbReference type="ARBA" id="ARBA00022786"/>
    </source>
</evidence>
<dbReference type="PROSITE" id="PS50089">
    <property type="entry name" value="ZF_RING_2"/>
    <property type="match status" value="2"/>
</dbReference>
<keyword evidence="5" id="KW-0479">Metal-binding</keyword>
<dbReference type="PROSITE" id="PS51873">
    <property type="entry name" value="TRIAD"/>
    <property type="match status" value="1"/>
</dbReference>
<evidence type="ECO:0000256" key="3">
    <source>
        <dbReference type="ARBA" id="ARBA00012251"/>
    </source>
</evidence>
<dbReference type="GO" id="GO:0008270">
    <property type="term" value="F:zinc ion binding"/>
    <property type="evidence" value="ECO:0007669"/>
    <property type="project" value="UniProtKB-KW"/>
</dbReference>
<dbReference type="InterPro" id="IPR031127">
    <property type="entry name" value="E3_UB_ligase_RBR"/>
</dbReference>
<dbReference type="GO" id="GO:0061630">
    <property type="term" value="F:ubiquitin protein ligase activity"/>
    <property type="evidence" value="ECO:0007669"/>
    <property type="project" value="UniProtKB-EC"/>
</dbReference>
<feature type="domain" description="RING-type" evidence="11">
    <location>
        <begin position="117"/>
        <end position="166"/>
    </location>
</feature>
<evidence type="ECO:0000256" key="9">
    <source>
        <dbReference type="ARBA" id="ARBA00022833"/>
    </source>
</evidence>
<evidence type="ECO:0000256" key="4">
    <source>
        <dbReference type="ARBA" id="ARBA00022679"/>
    </source>
</evidence>
<dbReference type="GO" id="GO:0016567">
    <property type="term" value="P:protein ubiquitination"/>
    <property type="evidence" value="ECO:0007669"/>
    <property type="project" value="InterPro"/>
</dbReference>
<dbReference type="InterPro" id="IPR001841">
    <property type="entry name" value="Znf_RING"/>
</dbReference>
<dbReference type="FunFam" id="3.30.40.10:FF:000019">
    <property type="entry name" value="RBR-type E3 ubiquitin transferase"/>
    <property type="match status" value="1"/>
</dbReference>
<dbReference type="SUPFAM" id="SSF57850">
    <property type="entry name" value="RING/U-box"/>
    <property type="match status" value="3"/>
</dbReference>
<evidence type="ECO:0000259" key="11">
    <source>
        <dbReference type="PROSITE" id="PS50089"/>
    </source>
</evidence>
<dbReference type="AlphaFoldDB" id="A0AAV7HYJ7"/>
<keyword evidence="9" id="KW-0862">Zinc</keyword>
<comment type="catalytic activity">
    <reaction evidence="1">
        <text>[E2 ubiquitin-conjugating enzyme]-S-ubiquitinyl-L-cysteine + [acceptor protein]-L-lysine = [E2 ubiquitin-conjugating enzyme]-L-cysteine + [acceptor protein]-N(6)-ubiquitinyl-L-lysine.</text>
        <dbReference type="EC" id="2.3.2.31"/>
    </reaction>
</comment>
<dbReference type="InterPro" id="IPR045840">
    <property type="entry name" value="Ariadne"/>
</dbReference>
<feature type="domain" description="RING-type" evidence="11">
    <location>
        <begin position="275"/>
        <end position="317"/>
    </location>
</feature>
<dbReference type="CDD" id="cd20343">
    <property type="entry name" value="BRcat_RBR_HHARI-like"/>
    <property type="match status" value="1"/>
</dbReference>
<protein>
    <recommendedName>
        <fullName evidence="3">RBR-type E3 ubiquitin transferase</fullName>
        <ecNumber evidence="3">2.3.2.31</ecNumber>
    </recommendedName>
</protein>
<accession>A0AAV7HYJ7</accession>
<dbReference type="InterPro" id="IPR044066">
    <property type="entry name" value="TRIAD_supradom"/>
</dbReference>
<evidence type="ECO:0000256" key="2">
    <source>
        <dbReference type="ARBA" id="ARBA00005884"/>
    </source>
</evidence>
<sequence length="531" mass="62759">MDSNDDFLTDCELDEYESGEDIDLEDMQEDKYCYEVLSSKELVTDMLKKITSINTILQVPNTVTRILLHHFKWDEDKLLEKFYTGNRAVLFKEARIVDPTSIDNSNKKLSVGSIKDCDICMNPLSKDSMTGLECEHQFCGDCWNQYLSMKVMNEGECLTIACPAHKCDILVDDTTTMTMIKDPKVKAKYQHLITQSFVEYNRLLKWCSTPDCNRAIKVQYVDCKPVTCHCGQTFCFKCNEKWHAPILCEYLRKWLKKLEDDSATSAWVELNTKKCPNCFAMIEKNGGCNHMTCKKCKHEFCWICIEKWKQHNDFYKCNRYQEVMEAQGIDSTKLQLKRYLFHFERYMNHMNSLQLENNLYETVEKKAREFQVMRMSWAECQFLKNAVSVLCQCRQTLMYTYAFAYFLEKSNQTTIFEDNQQDLEKATETLSHYLEEDIENEELNEIKRKVQDKTSYCEQRRKALVDHVSEGYDKEWWIHLNIVILLKNITIAMDWKHRDLNSGTDNVRLLKFTIFSLLFRVCNSTFIPYPY</sequence>
<comment type="similarity">
    <text evidence="2">Belongs to the RBR family. Ariadne subfamily.</text>
</comment>
<evidence type="ECO:0000256" key="10">
    <source>
        <dbReference type="PROSITE-ProRule" id="PRU00175"/>
    </source>
</evidence>
<dbReference type="EMBL" id="JAHXZJ010002609">
    <property type="protein sequence ID" value="KAH0539863.1"/>
    <property type="molecule type" value="Genomic_DNA"/>
</dbReference>
<dbReference type="Pfam" id="PF22191">
    <property type="entry name" value="IBR_1"/>
    <property type="match status" value="1"/>
</dbReference>
<gene>
    <name evidence="13" type="ORF">KQX54_009247</name>
</gene>
<dbReference type="Pfam" id="PF13923">
    <property type="entry name" value="zf-C3HC4_2"/>
    <property type="match status" value="1"/>
</dbReference>
<dbReference type="PANTHER" id="PTHR11685">
    <property type="entry name" value="RBR FAMILY RING FINGER AND IBR DOMAIN-CONTAINING"/>
    <property type="match status" value="1"/>
</dbReference>
<keyword evidence="7 10" id="KW-0863">Zinc-finger</keyword>
<evidence type="ECO:0000256" key="5">
    <source>
        <dbReference type="ARBA" id="ARBA00022723"/>
    </source>
</evidence>
<evidence type="ECO:0000256" key="6">
    <source>
        <dbReference type="ARBA" id="ARBA00022737"/>
    </source>
</evidence>
<keyword evidence="4" id="KW-0808">Transferase</keyword>
<dbReference type="Pfam" id="PF21235">
    <property type="entry name" value="UBA_ARI1"/>
    <property type="match status" value="1"/>
</dbReference>
<evidence type="ECO:0000256" key="1">
    <source>
        <dbReference type="ARBA" id="ARBA00001798"/>
    </source>
</evidence>
<dbReference type="InterPro" id="IPR017907">
    <property type="entry name" value="Znf_RING_CS"/>
</dbReference>
<dbReference type="Pfam" id="PF19422">
    <property type="entry name" value="Ariadne"/>
    <property type="match status" value="1"/>
</dbReference>
<organism evidence="13 14">
    <name type="scientific">Cotesia glomerata</name>
    <name type="common">Lepidopteran parasitic wasp</name>
    <name type="synonym">Apanteles glomeratus</name>
    <dbReference type="NCBI Taxonomy" id="32391"/>
    <lineage>
        <taxon>Eukaryota</taxon>
        <taxon>Metazoa</taxon>
        <taxon>Ecdysozoa</taxon>
        <taxon>Arthropoda</taxon>
        <taxon>Hexapoda</taxon>
        <taxon>Insecta</taxon>
        <taxon>Pterygota</taxon>
        <taxon>Neoptera</taxon>
        <taxon>Endopterygota</taxon>
        <taxon>Hymenoptera</taxon>
        <taxon>Apocrita</taxon>
        <taxon>Ichneumonoidea</taxon>
        <taxon>Braconidae</taxon>
        <taxon>Microgastrinae</taxon>
        <taxon>Cotesia</taxon>
    </lineage>
</organism>
<evidence type="ECO:0000256" key="7">
    <source>
        <dbReference type="ARBA" id="ARBA00022771"/>
    </source>
</evidence>
<keyword evidence="6" id="KW-0677">Repeat</keyword>
<evidence type="ECO:0000313" key="13">
    <source>
        <dbReference type="EMBL" id="KAH0539863.1"/>
    </source>
</evidence>
<dbReference type="Gene3D" id="1.20.120.1750">
    <property type="match status" value="1"/>
</dbReference>
<dbReference type="PROSITE" id="PS00518">
    <property type="entry name" value="ZF_RING_1"/>
    <property type="match status" value="1"/>
</dbReference>